<evidence type="ECO:0000313" key="2">
    <source>
        <dbReference type="Proteomes" id="UP001552479"/>
    </source>
</evidence>
<keyword evidence="2" id="KW-1185">Reference proteome</keyword>
<name>A0ABV3IPW3_9ACTN</name>
<dbReference type="RefSeq" id="WP_366086902.1">
    <property type="nucleotide sequence ID" value="NZ_JBFASG010000003.1"/>
</dbReference>
<accession>A0ABV3IPW3</accession>
<dbReference type="Proteomes" id="UP001552479">
    <property type="component" value="Unassembled WGS sequence"/>
</dbReference>
<reference evidence="1 2" key="1">
    <citation type="submission" date="2024-06" db="EMBL/GenBank/DDBJ databases">
        <title>The Natural Products Discovery Center: Release of the First 8490 Sequenced Strains for Exploring Actinobacteria Biosynthetic Diversity.</title>
        <authorList>
            <person name="Kalkreuter E."/>
            <person name="Kautsar S.A."/>
            <person name="Yang D."/>
            <person name="Bader C.D."/>
            <person name="Teijaro C.N."/>
            <person name="Fluegel L."/>
            <person name="Davis C.M."/>
            <person name="Simpson J.R."/>
            <person name="Lauterbach L."/>
            <person name="Steele A.D."/>
            <person name="Gui C."/>
            <person name="Meng S."/>
            <person name="Li G."/>
            <person name="Viehrig K."/>
            <person name="Ye F."/>
            <person name="Su P."/>
            <person name="Kiefer A.F."/>
            <person name="Nichols A."/>
            <person name="Cepeda A.J."/>
            <person name="Yan W."/>
            <person name="Fan B."/>
            <person name="Jiang Y."/>
            <person name="Adhikari A."/>
            <person name="Zheng C.-J."/>
            <person name="Schuster L."/>
            <person name="Cowan T.M."/>
            <person name="Smanski M.J."/>
            <person name="Chevrette M.G."/>
            <person name="De Carvalho L.P.S."/>
            <person name="Shen B."/>
        </authorList>
    </citation>
    <scope>NUCLEOTIDE SEQUENCE [LARGE SCALE GENOMIC DNA]</scope>
    <source>
        <strain evidence="1 2">NPDC053791</strain>
    </source>
</reference>
<protein>
    <submittedName>
        <fullName evidence="1">Uncharacterized protein</fullName>
    </submittedName>
</protein>
<dbReference type="EMBL" id="JBFASG010000003">
    <property type="protein sequence ID" value="MEV4922244.1"/>
    <property type="molecule type" value="Genomic_DNA"/>
</dbReference>
<comment type="caution">
    <text evidence="1">The sequence shown here is derived from an EMBL/GenBank/DDBJ whole genome shotgun (WGS) entry which is preliminary data.</text>
</comment>
<proteinExistence type="predicted"/>
<organism evidence="1 2">
    <name type="scientific">Streptomyces roseoverticillatus</name>
    <dbReference type="NCBI Taxonomy" id="66429"/>
    <lineage>
        <taxon>Bacteria</taxon>
        <taxon>Bacillati</taxon>
        <taxon>Actinomycetota</taxon>
        <taxon>Actinomycetes</taxon>
        <taxon>Kitasatosporales</taxon>
        <taxon>Streptomycetaceae</taxon>
        <taxon>Streptomyces</taxon>
    </lineage>
</organism>
<gene>
    <name evidence="1" type="ORF">AB0L03_05240</name>
</gene>
<evidence type="ECO:0000313" key="1">
    <source>
        <dbReference type="EMBL" id="MEV4922244.1"/>
    </source>
</evidence>
<sequence length="72" mass="7926">MNKEIPPPGAYVIDTRTDQVGQVITSTGDLLHLHPPGGGAGWDCPVDSIEMTALRVYLRARVIEANRMRRLV</sequence>